<dbReference type="RefSeq" id="WP_107532921.1">
    <property type="nucleotide sequence ID" value="NZ_PZEV01000035.1"/>
</dbReference>
<reference evidence="1 2" key="1">
    <citation type="journal article" date="2016" name="Front. Microbiol.">
        <title>Comprehensive Phylogenetic Analysis of Bovine Non-aureus Staphylococci Species Based on Whole-Genome Sequencing.</title>
        <authorList>
            <person name="Naushad S."/>
            <person name="Barkema H.W."/>
            <person name="Luby C."/>
            <person name="Condas L.A."/>
            <person name="Nobrega D.B."/>
            <person name="Carson D.A."/>
            <person name="De Buck J."/>
        </authorList>
    </citation>
    <scope>NUCLEOTIDE SEQUENCE [LARGE SCALE GENOMIC DNA]</scope>
    <source>
        <strain evidence="1 2">SNUC 2993</strain>
    </source>
</reference>
<protein>
    <recommendedName>
        <fullName evidence="3">YokE-like PH domain-containing protein</fullName>
    </recommendedName>
</protein>
<proteinExistence type="predicted"/>
<comment type="caution">
    <text evidence="1">The sequence shown here is derived from an EMBL/GenBank/DDBJ whole genome shotgun (WGS) entry which is preliminary data.</text>
</comment>
<dbReference type="STRING" id="1194526.A284_04220"/>
<dbReference type="AlphaFoldDB" id="A0A2T4PYS4"/>
<evidence type="ECO:0008006" key="3">
    <source>
        <dbReference type="Google" id="ProtNLM"/>
    </source>
</evidence>
<accession>A0A2T4PYS4</accession>
<evidence type="ECO:0000313" key="2">
    <source>
        <dbReference type="Proteomes" id="UP000240717"/>
    </source>
</evidence>
<sequence length="101" mass="11933">MNDKVLIQIGCMYKAHLPTLIYIPGQLVLNGHTLVFKSYYTNHNPLNLDIDVKKIIRYQIRKGLLGHKLLIYYNQTWYKFSHFKANELQALVHYIDEIQAN</sequence>
<dbReference type="Proteomes" id="UP000240717">
    <property type="component" value="Unassembled WGS sequence"/>
</dbReference>
<name>A0A2T4PYS4_STAWA</name>
<dbReference type="EMBL" id="PZEV01000035">
    <property type="protein sequence ID" value="PTI50205.1"/>
    <property type="molecule type" value="Genomic_DNA"/>
</dbReference>
<gene>
    <name evidence="1" type="ORF">BU085_09760</name>
</gene>
<evidence type="ECO:0000313" key="1">
    <source>
        <dbReference type="EMBL" id="PTI50205.1"/>
    </source>
</evidence>
<organism evidence="1 2">
    <name type="scientific">Staphylococcus warneri</name>
    <dbReference type="NCBI Taxonomy" id="1292"/>
    <lineage>
        <taxon>Bacteria</taxon>
        <taxon>Bacillati</taxon>
        <taxon>Bacillota</taxon>
        <taxon>Bacilli</taxon>
        <taxon>Bacillales</taxon>
        <taxon>Staphylococcaceae</taxon>
        <taxon>Staphylococcus</taxon>
    </lineage>
</organism>